<keyword evidence="5" id="KW-1185">Reference proteome</keyword>
<proteinExistence type="predicted"/>
<dbReference type="Pfam" id="PF02494">
    <property type="entry name" value="HYR"/>
    <property type="match status" value="1"/>
</dbReference>
<sequence>MNRSLISEKLILLVFLSVIHLSFSTIDTNLVLGNTIAVSSEVAAFVPPTFTGCDATSLNVQVTYTTGECGGTVTWNPPTASSDAVTVTSNYQPGDNILPGTTAIIYRAENAAGEVGICTFNVTVEDNEKPVFDTFPSNITLTADPNTCTATHSWAEPTVSDNCPAGEGEAPVLQDFESFLNQCYVFTKTSIGNGGQVNGSRNLVANSLSIASFYTSTLVTPTMYFNGEGEISFSHVINTVGNNAQIHIDILDEDDAVVQTDFFSKVYTDTAVHQENIPFILTGNYRIKIRYSSSVFNNTTQVAYLDDFLLPGTIVTNLTDTDCVLAEFSATRSDGNGKVNGDEFDIGTTTIVYRVFDANDQFTTKSFTITVENDLNPPTGASEYSYCEGDTPPEMTVSVDEAVGETANWYDTEGNLVASNTTTYTAPTSTELFRNFSVYSVNANGCSSDTFISIDLYQFPLPSAPTADSPLEYCVGDTAVPLQATGDSGNTLQWYDANTGGTLYTSDPVPTTTTAGSTFYYVQQTSAFTGCISPRTAVEVIVHALPASPTLVANTVNYCVGDTAQQLDDYVQTGANLIWYDAASGGNVISGNTIPLTTTAGITDYWVTQTQTAANCESLRRRLRIIVNDPPVITNQPDNVEVCENEDAVFTVTAINTSTYQWQSFDGSNWSDLSEVSPYSGTSTNTLTINSVPVSLTNTRYRLVVSSAAASCADAISETKTLTVNPLPMALTVTDVAYCQNDTANALSASGTNLLWYTVATGGTGSATAPTPNTATVGTTSYYVTQTNANGCESPRSEIVVTINALPAAPTVSAIAYCQNDTASALSASGTNLLWYTAATGGTGSATAPTPSTATVGTTSYYVSQTNANGCESPRSEIEVTINALPTAPTVSDVAYCQNDTASALSASGTNLLWYTAAAGGTGNATAPTPSTVTVGTTSYYVSQTNGNGCEGPRSEIVVTVYPQPTAPTVSDLAYCQNDTASALSASGTNLLWYTVATGGTGSATAPTPNTATVGTTSYYVTQTNANGCESPRSEIVVTINALPAAPTVSAIAYCQNDTASALSASGTNLLWYTAATGGAGSTTAPTPSTATVGTTSYYVSQTNANGCESPRSEIEVTINALPSAPTVSDVAYCQNDMASALSASGTNLLWYAVASGGTGSATSPTPSTVTVGTTSYYVSQTNTNGCESPRSEIVVTVYPQPTAPTVSDVAYCQNDTASALSASGTNLLWYTVATGGSGSTTAPTPNTATVGTTSYYVTQTNANGCESLRSEIVVTINALPTAPTVSDVAYCQNDTANALSASGTNLLWYTAATGGTGSATAPIPSTATVGITSYYVSQTNANGCESLRSEIEVMINALPTAPGVTSPVVYCQNDTASALSASGTNLLWYTVASGGTGSATAPTPSSTTAGDTSYYVSQTNANGCEGPRSEIVVTVYPLPTISTSSSPTCSTDLTTYSVSVNVNTGTVTSTAGTVTDNGSNNWTISGVNSGTDIVITVTNGSTTCANTLSVTAPDCSCPVVAAPGVASGDLAYCVGDTIPTISVGVNSGETVDWYSIANGGTAISTGSLSYQPASLGSGVTTFYAQARNITTGCTSSTRRAVSITQYAVPTAPTASAIAYCQNDTASALSASGTNLLWYTAAMGGTGSATAPTPSTATVGTTSYYVSQTNANGCESPRSEIEVTINALPTAPTVSDVAYCQNDMASALSASGTNLLWYAVASGGTGNATEPTPSTVTVGTISYYVSQTNGNGCEGPRSEIVVRVYPQPTAPTVSDVAYCQDDTASALSASGTNLLWYTVATGGTGSTTAPTPNTTTVGTTSYYVTQTNANGCESLRSEIVVTINALPTAPTVSDVAYCQNDTANALSASGTNLLWYTAATGGTGSATAPIPSTATVGTTSYYVSQTNTNGCESLRSEIEVTINALPTAPGVTSPVVYCQNDTASALSASGTNLLWYTVATGGTGSATAPTPSSTTAGDTSYYVSQTNANGCEGPRSEIVVTIYPLPTISTSSSPTCSTDLTTYSVSVNVNTGTVTSTAGTVTDNGSNNWTISGVNSGTDIVITVTNGSTTCANTLSVTAPDCSCPVVAAPGVASGDLAYCVDDTIPTISVGVNSGETVDWYSIASGGTAISTGSLSYQPASLGSGVTTFYAQARNITTGCTSSTRRAVSITQYAVPTAPTASAIAYCQNDTASALSASGTNLLWYTVATGGTGSTTAPTPSTAAVGTASYYVSQTNANGCESPRSEIVVTINALPVVVANASQTSINAGESVVLTGSGASSYIWDNGATDGGSVTPLVTTTYMVTGTNTNGCERTDSVTITVAETSDLSLTIVVNNASPNVGDPVIFTLTVNNDGPTDAAAGVVVKDLLPSGYTYASNSSNGINGTYDAATGDWVLPNLINGASVSLDIMATVNAPTSDPTEYINSAEVTNALSYDPDSMPNNDDGDQSEDDEDSISVAPLIVDLELVNSISPSTANPGELVTIFIEITNTGAANATNISIANYIPIGFSVSTIANGGTQVGNTITWDGLAILSGDRVTISFEAIVNIPTNVPNEYLNSAQVTQVTEYDMDSTPNNDDGDQSEDDEDNTILDLIPADLSLTKAISASSVSNPNAGDSFTFEISVENVGPGIATNVSVMDVLPVGYTLNTVNNGGVVSGNTIEWQLVNVPIGIQVLSYEVSVNVPSNTLDEYKNIAQITASDQFDPDSTPNNDNGDQSEDDEAYFSINAPTVDLEVLKTVDKEQTYVGDLVTFTITVLNNSAYAATNIGLEDVLPAGYTMINHTQSLGTYDESIGMWDIPLLEIGETAVLEMTVGVTEFTNYTNVVALVYVDQIDTNMSNDRDEVTPEVTQEECLTVFNEFSPNNDGANDFFFIECIDKYPNNTLQVFNRWGAKVYEAKNYKNNWNGTSKNGVRIGREEKLPSGTYYYLLNLGEDTEKSRTGWLYIIR</sequence>
<dbReference type="RefSeq" id="WP_013550383.1">
    <property type="nucleotide sequence ID" value="NC_014934.1"/>
</dbReference>
<dbReference type="eggNOG" id="COG3405">
    <property type="taxonomic scope" value="Bacteria"/>
</dbReference>
<dbReference type="InterPro" id="IPR013783">
    <property type="entry name" value="Ig-like_fold"/>
</dbReference>
<dbReference type="eggNOG" id="COG1506">
    <property type="taxonomic scope" value="Bacteria"/>
</dbReference>
<dbReference type="InterPro" id="IPR026341">
    <property type="entry name" value="T9SS_type_B"/>
</dbReference>
<feature type="region of interest" description="Disordered" evidence="2">
    <location>
        <begin position="2433"/>
        <end position="2453"/>
    </location>
</feature>
<dbReference type="InterPro" id="IPR001434">
    <property type="entry name" value="OmcB-like_DUF11"/>
</dbReference>
<dbReference type="InterPro" id="IPR036179">
    <property type="entry name" value="Ig-like_dom_sf"/>
</dbReference>
<evidence type="ECO:0000256" key="1">
    <source>
        <dbReference type="ARBA" id="ARBA00022737"/>
    </source>
</evidence>
<feature type="compositionally biased region" description="Acidic residues" evidence="2">
    <location>
        <begin position="2444"/>
        <end position="2453"/>
    </location>
</feature>
<name>E6XB46_CELAD</name>
<feature type="domain" description="HYR" evidence="3">
    <location>
        <begin position="43"/>
        <end position="126"/>
    </location>
</feature>
<feature type="region of interest" description="Disordered" evidence="2">
    <location>
        <begin position="2699"/>
        <end position="2720"/>
    </location>
</feature>
<dbReference type="STRING" id="688270.Celal_1591"/>
<dbReference type="Pfam" id="PF19081">
    <property type="entry name" value="Ig_7"/>
    <property type="match status" value="19"/>
</dbReference>
<dbReference type="InterPro" id="IPR044023">
    <property type="entry name" value="Ig_7"/>
</dbReference>
<evidence type="ECO:0000259" key="3">
    <source>
        <dbReference type="PROSITE" id="PS50825"/>
    </source>
</evidence>
<dbReference type="eggNOG" id="COG1361">
    <property type="taxonomic scope" value="Bacteria"/>
</dbReference>
<dbReference type="eggNOG" id="COG3291">
    <property type="taxonomic scope" value="Bacteria"/>
</dbReference>
<dbReference type="InterPro" id="IPR003410">
    <property type="entry name" value="HYR_dom"/>
</dbReference>
<dbReference type="Pfam" id="PF01345">
    <property type="entry name" value="DUF11"/>
    <property type="match status" value="4"/>
</dbReference>
<dbReference type="EMBL" id="CP002453">
    <property type="protein sequence ID" value="ADV48902.1"/>
    <property type="molecule type" value="Genomic_DNA"/>
</dbReference>
<protein>
    <submittedName>
        <fullName evidence="4">Conserved repeat domain protein</fullName>
    </submittedName>
</protein>
<accession>E6XB46</accession>
<dbReference type="Gene3D" id="2.60.40.10">
    <property type="entry name" value="Immunoglobulins"/>
    <property type="match status" value="1"/>
</dbReference>
<dbReference type="PANTHER" id="PTHR34819:SF3">
    <property type="entry name" value="CELL SURFACE PROTEIN"/>
    <property type="match status" value="1"/>
</dbReference>
<reference evidence="4 5" key="1">
    <citation type="journal article" date="2010" name="Stand. Genomic Sci.">
        <title>Complete genome sequence of Cellulophaga algicola type strain (IC166).</title>
        <authorList>
            <person name="Abt B."/>
            <person name="Lu M."/>
            <person name="Misra M."/>
            <person name="Han C."/>
            <person name="Nolan M."/>
            <person name="Lucas S."/>
            <person name="Hammon N."/>
            <person name="Deshpande S."/>
            <person name="Cheng J.F."/>
            <person name="Tapia R."/>
            <person name="Goodwin L."/>
            <person name="Pitluck S."/>
            <person name="Liolios K."/>
            <person name="Pagani I."/>
            <person name="Ivanova N."/>
            <person name="Mavromatis K."/>
            <person name="Ovchinikova G."/>
            <person name="Pati A."/>
            <person name="Chen A."/>
            <person name="Palaniappan K."/>
            <person name="Land M."/>
            <person name="Hauser L."/>
            <person name="Chang Y.J."/>
            <person name="Jeffries C.D."/>
            <person name="Detter J.C."/>
            <person name="Brambilla E."/>
            <person name="Rohde M."/>
            <person name="Tindall B.J."/>
            <person name="Goker M."/>
            <person name="Woyke T."/>
            <person name="Bristow J."/>
            <person name="Eisen J.A."/>
            <person name="Markowitz V."/>
            <person name="Hugenholtz P."/>
            <person name="Kyrpides N.C."/>
            <person name="Klenk H.P."/>
            <person name="Lapidus A."/>
        </authorList>
    </citation>
    <scope>NUCLEOTIDE SEQUENCE [LARGE SCALE GENOMIC DNA]</scope>
    <source>
        <strain evidence="5">DSM 14237 / IC166 / ACAM 630</strain>
    </source>
</reference>
<evidence type="ECO:0000313" key="5">
    <source>
        <dbReference type="Proteomes" id="UP000008634"/>
    </source>
</evidence>
<dbReference type="eggNOG" id="COG4932">
    <property type="taxonomic scope" value="Bacteria"/>
</dbReference>
<dbReference type="PANTHER" id="PTHR34819">
    <property type="entry name" value="LARGE CYSTEINE-RICH PERIPLASMIC PROTEIN OMCB"/>
    <property type="match status" value="1"/>
</dbReference>
<dbReference type="Proteomes" id="UP000008634">
    <property type="component" value="Chromosome"/>
</dbReference>
<evidence type="ECO:0000313" key="4">
    <source>
        <dbReference type="EMBL" id="ADV48902.1"/>
    </source>
</evidence>
<dbReference type="PROSITE" id="PS50825">
    <property type="entry name" value="HYR"/>
    <property type="match status" value="1"/>
</dbReference>
<dbReference type="eggNOG" id="COG3693">
    <property type="taxonomic scope" value="Bacteria"/>
</dbReference>
<dbReference type="NCBIfam" id="TIGR01451">
    <property type="entry name" value="B_ant_repeat"/>
    <property type="match status" value="3"/>
</dbReference>
<dbReference type="KEGG" id="cao:Celal_1591"/>
<dbReference type="HOGENOM" id="CLU_226298_0_0_10"/>
<feature type="compositionally biased region" description="Polar residues" evidence="2">
    <location>
        <begin position="2699"/>
        <end position="2714"/>
    </location>
</feature>
<dbReference type="InterPro" id="IPR047589">
    <property type="entry name" value="DUF11_rpt"/>
</dbReference>
<dbReference type="Pfam" id="PF13585">
    <property type="entry name" value="CHU_C"/>
    <property type="match status" value="1"/>
</dbReference>
<dbReference type="InterPro" id="IPR051172">
    <property type="entry name" value="Chlamydia_OmcB"/>
</dbReference>
<dbReference type="OrthoDB" id="9805017at2"/>
<dbReference type="NCBIfam" id="TIGR04131">
    <property type="entry name" value="Bac_Flav_CTERM"/>
    <property type="match status" value="1"/>
</dbReference>
<evidence type="ECO:0000256" key="2">
    <source>
        <dbReference type="SAM" id="MobiDB-lite"/>
    </source>
</evidence>
<gene>
    <name evidence="4" type="ordered locus">Celal_1591</name>
</gene>
<keyword evidence="1" id="KW-0677">Repeat</keyword>
<organism evidence="4 5">
    <name type="scientific">Cellulophaga algicola (strain DSM 14237 / IC166 / ACAM 630)</name>
    <dbReference type="NCBI Taxonomy" id="688270"/>
    <lineage>
        <taxon>Bacteria</taxon>
        <taxon>Pseudomonadati</taxon>
        <taxon>Bacteroidota</taxon>
        <taxon>Flavobacteriia</taxon>
        <taxon>Flavobacteriales</taxon>
        <taxon>Flavobacteriaceae</taxon>
        <taxon>Cellulophaga</taxon>
    </lineage>
</organism>
<dbReference type="SUPFAM" id="SSF48726">
    <property type="entry name" value="Immunoglobulin"/>
    <property type="match status" value="1"/>
</dbReference>